<dbReference type="EMBL" id="CP029346">
    <property type="protein sequence ID" value="AWL09499.1"/>
    <property type="molecule type" value="Genomic_DNA"/>
</dbReference>
<dbReference type="RefSeq" id="WP_109323178.1">
    <property type="nucleotide sequence ID" value="NZ_CP029346.1"/>
</dbReference>
<protein>
    <submittedName>
        <fullName evidence="2">Uncharacterized protein</fullName>
    </submittedName>
</protein>
<keyword evidence="1" id="KW-1133">Transmembrane helix</keyword>
<evidence type="ECO:0000256" key="1">
    <source>
        <dbReference type="SAM" id="Phobius"/>
    </source>
</evidence>
<evidence type="ECO:0000313" key="2">
    <source>
        <dbReference type="EMBL" id="AWL09499.1"/>
    </source>
</evidence>
<name>A0A2S2DW00_9BACT</name>
<organism evidence="2 3">
    <name type="scientific">Aquirufa nivalisilvae</name>
    <dbReference type="NCBI Taxonomy" id="2516557"/>
    <lineage>
        <taxon>Bacteria</taxon>
        <taxon>Pseudomonadati</taxon>
        <taxon>Bacteroidota</taxon>
        <taxon>Cytophagia</taxon>
        <taxon>Cytophagales</taxon>
        <taxon>Flectobacillaceae</taxon>
        <taxon>Aquirufa</taxon>
    </lineage>
</organism>
<evidence type="ECO:0000313" key="3">
    <source>
        <dbReference type="Proteomes" id="UP000245468"/>
    </source>
</evidence>
<dbReference type="KEGG" id="psez:HME7025_01646"/>
<sequence>MEIEQIKSKVINFFNGNPALNIISLLLGVAGILFSFYFYFKSKRSKIPTFAIRTINLIRDKIQKIDTVEILYSGEKVNNLSISKIAIWNDGKETINKTDVASNNPLKIKIKDNFKFLDAKVLYQKNDANDFIIQISTDRNFINIAFDYFDFEDGIVLELFHTGNTSEDLYIDGKIKSVKSIIRRDSIGTFLPSSIIKWLRNDKEIISKSNMRTIMGWLVLMGGISICCLAIYTPFRHVDSTLVPRQMESSYFAVTMSTVLGLLYIWYGYRMLKRNIPKGFDIFNEEFLQTK</sequence>
<gene>
    <name evidence="2" type="ORF">HME7025_01646</name>
</gene>
<proteinExistence type="predicted"/>
<dbReference type="OrthoDB" id="1496331at2"/>
<dbReference type="AlphaFoldDB" id="A0A2S2DW00"/>
<feature type="transmembrane region" description="Helical" evidence="1">
    <location>
        <begin position="20"/>
        <end position="40"/>
    </location>
</feature>
<keyword evidence="1" id="KW-0472">Membrane</keyword>
<reference evidence="3" key="1">
    <citation type="submission" date="2018-05" db="EMBL/GenBank/DDBJ databases">
        <title>Pseudarcicella sp. HME7025 Genome sequencing and assembly.</title>
        <authorList>
            <person name="Kim H."/>
            <person name="Kang H."/>
            <person name="Joh K."/>
        </authorList>
    </citation>
    <scope>NUCLEOTIDE SEQUENCE [LARGE SCALE GENOMIC DNA]</scope>
    <source>
        <strain evidence="3">HME7025</strain>
    </source>
</reference>
<keyword evidence="3" id="KW-1185">Reference proteome</keyword>
<feature type="transmembrane region" description="Helical" evidence="1">
    <location>
        <begin position="250"/>
        <end position="269"/>
    </location>
</feature>
<dbReference type="Proteomes" id="UP000245468">
    <property type="component" value="Chromosome"/>
</dbReference>
<feature type="transmembrane region" description="Helical" evidence="1">
    <location>
        <begin position="214"/>
        <end position="235"/>
    </location>
</feature>
<keyword evidence="1" id="KW-0812">Transmembrane</keyword>
<accession>A0A2S2DW00</accession>